<feature type="domain" description="VOC" evidence="1">
    <location>
        <begin position="2"/>
        <end position="127"/>
    </location>
</feature>
<dbReference type="InterPro" id="IPR004360">
    <property type="entry name" value="Glyas_Fos-R_dOase_dom"/>
</dbReference>
<evidence type="ECO:0000259" key="1">
    <source>
        <dbReference type="PROSITE" id="PS51819"/>
    </source>
</evidence>
<dbReference type="STRING" id="1138170.GA0061105_10563"/>
<dbReference type="RefSeq" id="WP_092750388.1">
    <property type="nucleotide sequence ID" value="NZ_FMAJ01000005.1"/>
</dbReference>
<dbReference type="EMBL" id="FMAJ01000005">
    <property type="protein sequence ID" value="SCB58596.1"/>
    <property type="molecule type" value="Genomic_DNA"/>
</dbReference>
<evidence type="ECO:0000313" key="2">
    <source>
        <dbReference type="EMBL" id="SCB58596.1"/>
    </source>
</evidence>
<sequence length="127" mass="14006">MHIAHAALWTPDLDRQVAFWERYFGAEIGGAYHSKRREGFVSRFIRFAGNGAELELMTGPWIEADQDREACGWDHIAVSLGSEGAVDEMAERCRADGILISGPRMTGDGYYEAVIATPDGSRVEITA</sequence>
<keyword evidence="2" id="KW-0456">Lyase</keyword>
<dbReference type="Proteomes" id="UP000198723">
    <property type="component" value="Unassembled WGS sequence"/>
</dbReference>
<dbReference type="PANTHER" id="PTHR36113:SF1">
    <property type="entry name" value="GLYOXALASE_BLEOMYCIN RESISTANCE PROTEIN_DIOXYGENASE"/>
    <property type="match status" value="1"/>
</dbReference>
<dbReference type="SUPFAM" id="SSF54593">
    <property type="entry name" value="Glyoxalase/Bleomycin resistance protein/Dihydroxybiphenyl dioxygenase"/>
    <property type="match status" value="1"/>
</dbReference>
<dbReference type="Gene3D" id="3.10.180.10">
    <property type="entry name" value="2,3-Dihydroxybiphenyl 1,2-Dioxygenase, domain 1"/>
    <property type="match status" value="1"/>
</dbReference>
<dbReference type="AlphaFoldDB" id="A0A1C3Y2G6"/>
<reference evidence="2 3" key="1">
    <citation type="submission" date="2016-08" db="EMBL/GenBank/DDBJ databases">
        <authorList>
            <person name="Seilhamer J.J."/>
        </authorList>
    </citation>
    <scope>NUCLEOTIDE SEQUENCE [LARGE SCALE GENOMIC DNA]</scope>
    <source>
        <strain evidence="2 3">HBR26</strain>
    </source>
</reference>
<dbReference type="InterPro" id="IPR029068">
    <property type="entry name" value="Glyas_Bleomycin-R_OHBP_Dase"/>
</dbReference>
<dbReference type="InterPro" id="IPR051332">
    <property type="entry name" value="Fosfomycin_Res_Enzymes"/>
</dbReference>
<evidence type="ECO:0000313" key="3">
    <source>
        <dbReference type="Proteomes" id="UP000198723"/>
    </source>
</evidence>
<proteinExistence type="predicted"/>
<protein>
    <submittedName>
        <fullName evidence="2">Lactoylglutathione lyase</fullName>
    </submittedName>
</protein>
<dbReference type="PANTHER" id="PTHR36113">
    <property type="entry name" value="LYASE, PUTATIVE-RELATED-RELATED"/>
    <property type="match status" value="1"/>
</dbReference>
<name>A0A1C3Y2G6_9HYPH</name>
<dbReference type="PROSITE" id="PS51819">
    <property type="entry name" value="VOC"/>
    <property type="match status" value="1"/>
</dbReference>
<dbReference type="Pfam" id="PF00903">
    <property type="entry name" value="Glyoxalase"/>
    <property type="match status" value="1"/>
</dbReference>
<accession>A0A1C3Y2G6</accession>
<gene>
    <name evidence="2" type="ORF">GA0061105_10563</name>
</gene>
<dbReference type="GO" id="GO:0016829">
    <property type="term" value="F:lyase activity"/>
    <property type="evidence" value="ECO:0007669"/>
    <property type="project" value="UniProtKB-KW"/>
</dbReference>
<organism evidence="2 3">
    <name type="scientific">Rhizobium aethiopicum</name>
    <dbReference type="NCBI Taxonomy" id="1138170"/>
    <lineage>
        <taxon>Bacteria</taxon>
        <taxon>Pseudomonadati</taxon>
        <taxon>Pseudomonadota</taxon>
        <taxon>Alphaproteobacteria</taxon>
        <taxon>Hyphomicrobiales</taxon>
        <taxon>Rhizobiaceae</taxon>
        <taxon>Rhizobium/Agrobacterium group</taxon>
        <taxon>Rhizobium</taxon>
    </lineage>
</organism>
<dbReference type="InterPro" id="IPR037523">
    <property type="entry name" value="VOC_core"/>
</dbReference>